<dbReference type="GO" id="GO:0015979">
    <property type="term" value="P:photosynthesis"/>
    <property type="evidence" value="ECO:0007669"/>
    <property type="project" value="UniProtKB-KW"/>
</dbReference>
<dbReference type="EMBL" id="CAJGYO010000003">
    <property type="protein sequence ID" value="CAD6217549.1"/>
    <property type="molecule type" value="Genomic_DNA"/>
</dbReference>
<dbReference type="Gene3D" id="1.10.510.10">
    <property type="entry name" value="Transferase(Phosphotransferase) domain 1"/>
    <property type="match status" value="1"/>
</dbReference>
<dbReference type="Gene3D" id="2.60.120.200">
    <property type="match status" value="1"/>
</dbReference>
<organism evidence="8 9">
    <name type="scientific">Miscanthus lutarioriparius</name>
    <dbReference type="NCBI Taxonomy" id="422564"/>
    <lineage>
        <taxon>Eukaryota</taxon>
        <taxon>Viridiplantae</taxon>
        <taxon>Streptophyta</taxon>
        <taxon>Embryophyta</taxon>
        <taxon>Tracheophyta</taxon>
        <taxon>Spermatophyta</taxon>
        <taxon>Magnoliopsida</taxon>
        <taxon>Liliopsida</taxon>
        <taxon>Poales</taxon>
        <taxon>Poaceae</taxon>
        <taxon>PACMAD clade</taxon>
        <taxon>Panicoideae</taxon>
        <taxon>Andropogonodae</taxon>
        <taxon>Andropogoneae</taxon>
        <taxon>Saccharinae</taxon>
        <taxon>Miscanthus</taxon>
    </lineage>
</organism>
<dbReference type="PANTHER" id="PTHR32401">
    <property type="entry name" value="CONCANAVALIN A-LIKE LECTIN FAMILY PROTEIN"/>
    <property type="match status" value="1"/>
</dbReference>
<dbReference type="GO" id="GO:0110102">
    <property type="term" value="P:ribulose bisphosphate carboxylase complex assembly"/>
    <property type="evidence" value="ECO:0007669"/>
    <property type="project" value="InterPro"/>
</dbReference>
<sequence>MAAVAQAAPVVAAAAAHTVYLPAACRGISPRAANGTTTGAFRWRPRRRTLARARPARRGGRATGRRRGLVVVAEFGGTYEDGFEDVHKNIINYFTYKATHTVLHQLYEMNPPSYTWLYSYINVNDPLDGDYFLRLLAKERQDLAERVMVTRLHLYGKWIKKCDHTMMYERISKENLDIMRQRGLYSELGPFLSLQYNSVKHCKMVSAQAEAYTVLIKKRNFNYLSGCHSVTDLIFRASPLSFKLNFTESNNKGAATIQLQEDAFYNRAIRLTKEELDGQIAHSVGRAAFADPVTLWDSTTGQLADFTTRFTFMIKARVADGSYGEGLAFFLSPYPSVVPNNSTDGNLGLFGSSADQSETSNQIVAVEFDSHKNPWDPDDNHVGINIHSIVSVDYVTWNSSIKDGKVANAWVTYQASSRNLSVFLTYKDSPRFSGSSSLSYSVDLRKYLPEKVAIGFSAATGQLVEAHQILYWEFRSTDLQLKSKKTKSVLVISLATSISGIVACGRRPIVLKEDDDKINLVQWVWDLYGRNEILNAVDGRLDGALDEREAMCLMIVGLWCAHPDYNFRPSIRQVLSVLKFEAPLPSLPPKMPVAMYFAPPIHLCRFSYTSSDGTQKELEGSNIYAKTTSSSSATNASSSPPSVHLSQMGY</sequence>
<dbReference type="GO" id="GO:0015977">
    <property type="term" value="P:carbon fixation"/>
    <property type="evidence" value="ECO:0007669"/>
    <property type="project" value="UniProtKB-KW"/>
</dbReference>
<keyword evidence="5" id="KW-0120">Carbon dioxide fixation</keyword>
<evidence type="ECO:0000259" key="7">
    <source>
        <dbReference type="Pfam" id="PF00139"/>
    </source>
</evidence>
<dbReference type="SUPFAM" id="SSF49899">
    <property type="entry name" value="Concanavalin A-like lectins/glucanases"/>
    <property type="match status" value="1"/>
</dbReference>
<dbReference type="GO" id="GO:0030246">
    <property type="term" value="F:carbohydrate binding"/>
    <property type="evidence" value="ECO:0007669"/>
    <property type="project" value="UniProtKB-KW"/>
</dbReference>
<evidence type="ECO:0000256" key="3">
    <source>
        <dbReference type="ARBA" id="ARBA00022734"/>
    </source>
</evidence>
<protein>
    <recommendedName>
        <fullName evidence="7">Legume lectin domain-containing protein</fullName>
    </recommendedName>
</protein>
<reference evidence="8" key="1">
    <citation type="submission" date="2020-10" db="EMBL/GenBank/DDBJ databases">
        <authorList>
            <person name="Han B."/>
            <person name="Lu T."/>
            <person name="Zhao Q."/>
            <person name="Huang X."/>
            <person name="Zhao Y."/>
        </authorList>
    </citation>
    <scope>NUCLEOTIDE SEQUENCE</scope>
</reference>
<dbReference type="PROSITE" id="PS00307">
    <property type="entry name" value="LECTIN_LEGUME_BETA"/>
    <property type="match status" value="1"/>
</dbReference>
<keyword evidence="3" id="KW-0430">Lectin</keyword>
<dbReference type="CDD" id="cd06899">
    <property type="entry name" value="lectin_legume_LecRK_Arcelin_ConA"/>
    <property type="match status" value="1"/>
</dbReference>
<dbReference type="InterPro" id="IPR000985">
    <property type="entry name" value="Lectin_LegA_CS"/>
</dbReference>
<gene>
    <name evidence="8" type="ORF">NCGR_LOCUS11528</name>
</gene>
<keyword evidence="9" id="KW-1185">Reference proteome</keyword>
<dbReference type="PROSITE" id="PS00308">
    <property type="entry name" value="LECTIN_LEGUME_ALPHA"/>
    <property type="match status" value="1"/>
</dbReference>
<keyword evidence="2" id="KW-0602">Photosynthesis</keyword>
<dbReference type="InterPro" id="IPR001220">
    <property type="entry name" value="Legume_lectin_dom"/>
</dbReference>
<evidence type="ECO:0000256" key="1">
    <source>
        <dbReference type="ARBA" id="ARBA00007606"/>
    </source>
</evidence>
<evidence type="ECO:0000256" key="6">
    <source>
        <dbReference type="SAM" id="MobiDB-lite"/>
    </source>
</evidence>
<dbReference type="PANTHER" id="PTHR32401:SF47">
    <property type="entry name" value="LEGUME LECTIN DOMAIN-CONTAINING PROTEIN"/>
    <property type="match status" value="1"/>
</dbReference>
<evidence type="ECO:0000313" key="9">
    <source>
        <dbReference type="Proteomes" id="UP000604825"/>
    </source>
</evidence>
<evidence type="ECO:0000313" key="8">
    <source>
        <dbReference type="EMBL" id="CAD6217549.1"/>
    </source>
</evidence>
<dbReference type="AlphaFoldDB" id="A0A811N6I5"/>
<evidence type="ECO:0000256" key="4">
    <source>
        <dbReference type="ARBA" id="ARBA00023186"/>
    </source>
</evidence>
<dbReference type="InterPro" id="IPR003435">
    <property type="entry name" value="Chaperonin_RcbX"/>
</dbReference>
<dbReference type="InterPro" id="IPR013320">
    <property type="entry name" value="ConA-like_dom_sf"/>
</dbReference>
<keyword evidence="4" id="KW-0143">Chaperone</keyword>
<dbReference type="InterPro" id="IPR050258">
    <property type="entry name" value="Leguminous_Lectin"/>
</dbReference>
<feature type="compositionally biased region" description="Low complexity" evidence="6">
    <location>
        <begin position="629"/>
        <end position="642"/>
    </location>
</feature>
<dbReference type="SUPFAM" id="SSF158615">
    <property type="entry name" value="RbcX-like"/>
    <property type="match status" value="1"/>
</dbReference>
<feature type="domain" description="Legume lectin" evidence="7">
    <location>
        <begin position="245"/>
        <end position="486"/>
    </location>
</feature>
<dbReference type="InterPro" id="IPR038052">
    <property type="entry name" value="Chaperonin_RbcX_sf"/>
</dbReference>
<dbReference type="FunFam" id="2.60.120.200:FF:000103">
    <property type="entry name" value="L-type lectin-domain containing receptor kinase IX.1"/>
    <property type="match status" value="1"/>
</dbReference>
<dbReference type="GO" id="GO:0044183">
    <property type="term" value="F:protein folding chaperone"/>
    <property type="evidence" value="ECO:0007669"/>
    <property type="project" value="InterPro"/>
</dbReference>
<dbReference type="Proteomes" id="UP000604825">
    <property type="component" value="Unassembled WGS sequence"/>
</dbReference>
<feature type="region of interest" description="Disordered" evidence="6">
    <location>
        <begin position="629"/>
        <end position="650"/>
    </location>
</feature>
<comment type="similarity">
    <text evidence="1">Belongs to the leguminous lectin family.</text>
</comment>
<accession>A0A811N6I5</accession>
<comment type="caution">
    <text evidence="8">The sequence shown here is derived from an EMBL/GenBank/DDBJ whole genome shotgun (WGS) entry which is preliminary data.</text>
</comment>
<dbReference type="OrthoDB" id="2014828at2759"/>
<evidence type="ECO:0000256" key="5">
    <source>
        <dbReference type="ARBA" id="ARBA00023300"/>
    </source>
</evidence>
<proteinExistence type="inferred from homology"/>
<dbReference type="Gene3D" id="1.10.1200.210">
    <property type="entry name" value="Chaperonin-like RbcX"/>
    <property type="match status" value="1"/>
</dbReference>
<dbReference type="Pfam" id="PF00139">
    <property type="entry name" value="Lectin_legB"/>
    <property type="match status" value="1"/>
</dbReference>
<dbReference type="InterPro" id="IPR019825">
    <property type="entry name" value="Lectin_legB_Mn/Ca_BS"/>
</dbReference>
<name>A0A811N6I5_9POAL</name>
<evidence type="ECO:0000256" key="2">
    <source>
        <dbReference type="ARBA" id="ARBA00022531"/>
    </source>
</evidence>
<dbReference type="Pfam" id="PF02341">
    <property type="entry name" value="RbcX"/>
    <property type="match status" value="1"/>
</dbReference>